<comment type="caution">
    <text evidence="1">The sequence shown here is derived from an EMBL/GenBank/DDBJ whole genome shotgun (WGS) entry which is preliminary data.</text>
</comment>
<organism evidence="1 2">
    <name type="scientific">Dreissena polymorpha</name>
    <name type="common">Zebra mussel</name>
    <name type="synonym">Mytilus polymorpha</name>
    <dbReference type="NCBI Taxonomy" id="45954"/>
    <lineage>
        <taxon>Eukaryota</taxon>
        <taxon>Metazoa</taxon>
        <taxon>Spiralia</taxon>
        <taxon>Lophotrochozoa</taxon>
        <taxon>Mollusca</taxon>
        <taxon>Bivalvia</taxon>
        <taxon>Autobranchia</taxon>
        <taxon>Heteroconchia</taxon>
        <taxon>Euheterodonta</taxon>
        <taxon>Imparidentia</taxon>
        <taxon>Neoheterodontei</taxon>
        <taxon>Myida</taxon>
        <taxon>Dreissenoidea</taxon>
        <taxon>Dreissenidae</taxon>
        <taxon>Dreissena</taxon>
    </lineage>
</organism>
<dbReference type="AlphaFoldDB" id="A0A9D4H4S5"/>
<reference evidence="1" key="1">
    <citation type="journal article" date="2019" name="bioRxiv">
        <title>The Genome of the Zebra Mussel, Dreissena polymorpha: A Resource for Invasive Species Research.</title>
        <authorList>
            <person name="McCartney M.A."/>
            <person name="Auch B."/>
            <person name="Kono T."/>
            <person name="Mallez S."/>
            <person name="Zhang Y."/>
            <person name="Obille A."/>
            <person name="Becker A."/>
            <person name="Abrahante J.E."/>
            <person name="Garbe J."/>
            <person name="Badalamenti J.P."/>
            <person name="Herman A."/>
            <person name="Mangelson H."/>
            <person name="Liachko I."/>
            <person name="Sullivan S."/>
            <person name="Sone E.D."/>
            <person name="Koren S."/>
            <person name="Silverstein K.A.T."/>
            <person name="Beckman K.B."/>
            <person name="Gohl D.M."/>
        </authorList>
    </citation>
    <scope>NUCLEOTIDE SEQUENCE</scope>
    <source>
        <strain evidence="1">Duluth1</strain>
        <tissue evidence="1">Whole animal</tissue>
    </source>
</reference>
<evidence type="ECO:0000313" key="2">
    <source>
        <dbReference type="Proteomes" id="UP000828390"/>
    </source>
</evidence>
<keyword evidence="2" id="KW-1185">Reference proteome</keyword>
<proteinExistence type="predicted"/>
<dbReference type="EMBL" id="JAIWYP010000005">
    <property type="protein sequence ID" value="KAH3829509.1"/>
    <property type="molecule type" value="Genomic_DNA"/>
</dbReference>
<accession>A0A9D4H4S5</accession>
<name>A0A9D4H4S5_DREPO</name>
<evidence type="ECO:0000313" key="1">
    <source>
        <dbReference type="EMBL" id="KAH3829509.1"/>
    </source>
</evidence>
<gene>
    <name evidence="1" type="ORF">DPMN_131505</name>
</gene>
<protein>
    <submittedName>
        <fullName evidence="1">Uncharacterized protein</fullName>
    </submittedName>
</protein>
<dbReference type="Proteomes" id="UP000828390">
    <property type="component" value="Unassembled WGS sequence"/>
</dbReference>
<sequence>MTNHKLAHTVDYVQRHPSNLSHMLVTVAFRESGDHHVSVADGFNLSVKCSVIV</sequence>
<reference evidence="1" key="2">
    <citation type="submission" date="2020-11" db="EMBL/GenBank/DDBJ databases">
        <authorList>
            <person name="McCartney M.A."/>
            <person name="Auch B."/>
            <person name="Kono T."/>
            <person name="Mallez S."/>
            <person name="Becker A."/>
            <person name="Gohl D.M."/>
            <person name="Silverstein K.A.T."/>
            <person name="Koren S."/>
            <person name="Bechman K.B."/>
            <person name="Herman A."/>
            <person name="Abrahante J.E."/>
            <person name="Garbe J."/>
        </authorList>
    </citation>
    <scope>NUCLEOTIDE SEQUENCE</scope>
    <source>
        <strain evidence="1">Duluth1</strain>
        <tissue evidence="1">Whole animal</tissue>
    </source>
</reference>